<protein>
    <submittedName>
        <fullName evidence="2">DUF3343 domain-containing protein</fullName>
    </submittedName>
</protein>
<proteinExistence type="predicted"/>
<dbReference type="RefSeq" id="WP_131412732.1">
    <property type="nucleotide sequence ID" value="NZ_SJOP01000023.1"/>
</dbReference>
<dbReference type="AlphaFoldDB" id="A0A4R0GW95"/>
<dbReference type="EMBL" id="SJOP01000023">
    <property type="protein sequence ID" value="TCC00082.1"/>
    <property type="molecule type" value="Genomic_DNA"/>
</dbReference>
<name>A0A4R0GW95_9ENTR</name>
<evidence type="ECO:0000313" key="3">
    <source>
        <dbReference type="Proteomes" id="UP000291793"/>
    </source>
</evidence>
<keyword evidence="3" id="KW-1185">Reference proteome</keyword>
<dbReference type="Proteomes" id="UP000291793">
    <property type="component" value="Unassembled WGS sequence"/>
</dbReference>
<organism evidence="2 3">
    <name type="scientific">Kosakonia quasisacchari</name>
    <dbReference type="NCBI Taxonomy" id="2529380"/>
    <lineage>
        <taxon>Bacteria</taxon>
        <taxon>Pseudomonadati</taxon>
        <taxon>Pseudomonadota</taxon>
        <taxon>Gammaproteobacteria</taxon>
        <taxon>Enterobacterales</taxon>
        <taxon>Enterobacteriaceae</taxon>
        <taxon>Kosakonia</taxon>
    </lineage>
</organism>
<dbReference type="OrthoDB" id="5589216at2"/>
<gene>
    <name evidence="2" type="ORF">E0L21_20485</name>
</gene>
<dbReference type="Pfam" id="PF11823">
    <property type="entry name" value="Se_S_carrier"/>
    <property type="match status" value="1"/>
</dbReference>
<accession>A0A4R0GW95</accession>
<sequence length="79" mass="8984">MAEEYVLLFHTTPGVLQTRKAMQSAGITFRVQDIPRQLKGGCGLCIRFYSEAEAVKQWMMPHVTEAIYRCDGDEFTRVG</sequence>
<feature type="domain" description="Putative Se/S carrier protein-like" evidence="1">
    <location>
        <begin position="4"/>
        <end position="58"/>
    </location>
</feature>
<evidence type="ECO:0000313" key="2">
    <source>
        <dbReference type="EMBL" id="TCC00082.1"/>
    </source>
</evidence>
<evidence type="ECO:0000259" key="1">
    <source>
        <dbReference type="Pfam" id="PF11823"/>
    </source>
</evidence>
<comment type="caution">
    <text evidence="2">The sequence shown here is derived from an EMBL/GenBank/DDBJ whole genome shotgun (WGS) entry which is preliminary data.</text>
</comment>
<reference evidence="2 3" key="1">
    <citation type="submission" date="2019-02" db="EMBL/GenBank/DDBJ databases">
        <title>The draft genome of Kosakonia quasisacchari strain WCHKQ120001.</title>
        <authorList>
            <person name="Wang C."/>
            <person name="Feng Y."/>
            <person name="Zong Z."/>
        </authorList>
    </citation>
    <scope>NUCLEOTIDE SEQUENCE [LARGE SCALE GENOMIC DNA]</scope>
    <source>
        <strain evidence="2 3">WCHKQ120001</strain>
    </source>
</reference>
<dbReference type="InterPro" id="IPR021778">
    <property type="entry name" value="Se/S_carrier-like"/>
</dbReference>